<reference evidence="1" key="1">
    <citation type="submission" date="2022-11" db="EMBL/GenBank/DDBJ databases">
        <title>Genome Sequence of Nemania bipapillata.</title>
        <authorList>
            <person name="Buettner E."/>
        </authorList>
    </citation>
    <scope>NUCLEOTIDE SEQUENCE</scope>
    <source>
        <strain evidence="1">CP14</strain>
    </source>
</reference>
<dbReference type="EMBL" id="JAPESX010000132">
    <property type="protein sequence ID" value="KAJ8123050.1"/>
    <property type="molecule type" value="Genomic_DNA"/>
</dbReference>
<organism evidence="1 2">
    <name type="scientific">Nemania bipapillata</name>
    <dbReference type="NCBI Taxonomy" id="110536"/>
    <lineage>
        <taxon>Eukaryota</taxon>
        <taxon>Fungi</taxon>
        <taxon>Dikarya</taxon>
        <taxon>Ascomycota</taxon>
        <taxon>Pezizomycotina</taxon>
        <taxon>Sordariomycetes</taxon>
        <taxon>Xylariomycetidae</taxon>
        <taxon>Xylariales</taxon>
        <taxon>Xylariaceae</taxon>
        <taxon>Nemania</taxon>
    </lineage>
</organism>
<proteinExistence type="predicted"/>
<evidence type="ECO:0000313" key="1">
    <source>
        <dbReference type="EMBL" id="KAJ8123050.1"/>
    </source>
</evidence>
<comment type="caution">
    <text evidence="1">The sequence shown here is derived from an EMBL/GenBank/DDBJ whole genome shotgun (WGS) entry which is preliminary data.</text>
</comment>
<keyword evidence="2" id="KW-1185">Reference proteome</keyword>
<evidence type="ECO:0000313" key="2">
    <source>
        <dbReference type="Proteomes" id="UP001153334"/>
    </source>
</evidence>
<dbReference type="Proteomes" id="UP001153334">
    <property type="component" value="Unassembled WGS sequence"/>
</dbReference>
<accession>A0ACC2J6D7</accession>
<gene>
    <name evidence="1" type="ORF">ONZ43_g902</name>
</gene>
<sequence>MGPIIDIFRVAQGRHEIEGHDIPDPGLTPAGEKQCTALRGNYPYLSQVKLIVSSPLRRALETASNSFPAQLGSQAGQTQIIVLPAIQETSARPSDTGSPLSTLESEYGTLIETSKIKSEGWYLKGPDTEFFPTLGKVEDRARFARLFLRQCAQKLEEDDHIVIITHGAFAHFLVQDFAGLNVGRGSGVWSNAGYRSFEFVDLEGQDGEAPLREIRDNRDPVPAYWLPVTEEQFLMNKSYATERLKRHRQEALAALAAKKEQTLSANDSTPYIMKIE</sequence>
<protein>
    <submittedName>
        <fullName evidence="1">Uncharacterized protein</fullName>
    </submittedName>
</protein>
<name>A0ACC2J6D7_9PEZI</name>